<evidence type="ECO:0000313" key="3">
    <source>
        <dbReference type="Proteomes" id="UP000326202"/>
    </source>
</evidence>
<dbReference type="AlphaFoldDB" id="A0A5J6MLP1"/>
<dbReference type="OrthoDB" id="8479549at2"/>
<dbReference type="RefSeq" id="WP_151178467.1">
    <property type="nucleotide sequence ID" value="NZ_CP042906.1"/>
</dbReference>
<dbReference type="EMBL" id="CP042906">
    <property type="protein sequence ID" value="QEX18289.1"/>
    <property type="molecule type" value="Genomic_DNA"/>
</dbReference>
<gene>
    <name evidence="2" type="ORF">FRZ44_35940</name>
</gene>
<feature type="region of interest" description="Disordered" evidence="1">
    <location>
        <begin position="483"/>
        <end position="505"/>
    </location>
</feature>
<feature type="region of interest" description="Disordered" evidence="1">
    <location>
        <begin position="347"/>
        <end position="368"/>
    </location>
</feature>
<protein>
    <submittedName>
        <fullName evidence="2">Uncharacterized protein</fullName>
    </submittedName>
</protein>
<keyword evidence="3" id="KW-1185">Reference proteome</keyword>
<evidence type="ECO:0000313" key="2">
    <source>
        <dbReference type="EMBL" id="QEX18289.1"/>
    </source>
</evidence>
<feature type="region of interest" description="Disordered" evidence="1">
    <location>
        <begin position="242"/>
        <end position="305"/>
    </location>
</feature>
<name>A0A5J6MLP1_9PROT</name>
<feature type="compositionally biased region" description="Low complexity" evidence="1">
    <location>
        <begin position="286"/>
        <end position="298"/>
    </location>
</feature>
<accession>A0A5J6MLP1</accession>
<reference evidence="2 3" key="1">
    <citation type="submission" date="2019-08" db="EMBL/GenBank/DDBJ databases">
        <title>Hyperibacter terrae gen. nov., sp. nov. and Hyperibacter viscosus sp. nov., two new members in the family Rhodospirillaceae isolated from the rhizosphere of Hypericum perforatum.</title>
        <authorList>
            <person name="Noviana Z."/>
        </authorList>
    </citation>
    <scope>NUCLEOTIDE SEQUENCE [LARGE SCALE GENOMIC DNA]</scope>
    <source>
        <strain evidence="2 3">R5913</strain>
    </source>
</reference>
<organism evidence="2 3">
    <name type="scientific">Hypericibacter terrae</name>
    <dbReference type="NCBI Taxonomy" id="2602015"/>
    <lineage>
        <taxon>Bacteria</taxon>
        <taxon>Pseudomonadati</taxon>
        <taxon>Pseudomonadota</taxon>
        <taxon>Alphaproteobacteria</taxon>
        <taxon>Rhodospirillales</taxon>
        <taxon>Dongiaceae</taxon>
        <taxon>Hypericibacter</taxon>
    </lineage>
</organism>
<proteinExistence type="predicted"/>
<feature type="compositionally biased region" description="Pro residues" evidence="1">
    <location>
        <begin position="269"/>
        <end position="285"/>
    </location>
</feature>
<sequence>MNLTPVTPATPATGPSAARPVSMAVAGTGQNNLALLSQMGAGDILSGTVMERSADGTLTIRTDRGVLALSGGLEAAIGSKVMLELRSTGARMQVVLLSVDGEPTANQPLSGPKIGLLTLLDAGKGTVTQAGDLAAASRPGAPAGPTFPAVPLPPLADQAGIVGARVVATLLRPNDLKPATQPSLPNAPPAQAGQRLPYHLAAILPPVTQAVTAAVEEAPRQAFIATVRQQTPEGELVLDSPLGTIRIPRPPEAAAPQASLPARSAEAAPLPPSPGKPSSPLPVPANTPSNAATAEATPEPAPRWPAGTRLVLTLPAAISPGSRDAIPAGPRLVATILRAVEPQIPTPAAPRAAAAPTPPSNAPAAPSAGTRVPLELVSVLPPVGTGASGIAATNPASGPQTAVLATLRTPSPNGQAILATPEGLVALDRPIEGPVGTRLLLLPTPQAPTLPEAHPGPAQIFNALLETAALLEGERPVLAAPAGLAPPASSAPTAAATATAQDTPPALLNPTQTNDILAQNLPRVGSHLAAGLASFIRARLSDKPVTWPSAELRQALQSAGRPELVAKLEQGFAELARAAPSTSQDGQWKTIVLPLLDEQALHQARLAIRRDPGKGDQPKDGKPASVHFLLDVELSRMGAMQLDGLVRGKRFDLMLRTHKPLDGVMQNEIQRLFAEAKSVTGITGEIYFQVAAVFASPDANAPVPSHAGGLIA</sequence>
<dbReference type="Proteomes" id="UP000326202">
    <property type="component" value="Chromosome"/>
</dbReference>
<evidence type="ECO:0000256" key="1">
    <source>
        <dbReference type="SAM" id="MobiDB-lite"/>
    </source>
</evidence>
<dbReference type="KEGG" id="htq:FRZ44_35940"/>